<evidence type="ECO:0000256" key="1">
    <source>
        <dbReference type="SAM" id="Phobius"/>
    </source>
</evidence>
<dbReference type="STRING" id="1618356.UU93_C0007G0015"/>
<proteinExistence type="predicted"/>
<reference evidence="3 4" key="1">
    <citation type="journal article" date="2015" name="Nature">
        <title>rRNA introns, odd ribosomes, and small enigmatic genomes across a large radiation of phyla.</title>
        <authorList>
            <person name="Brown C.T."/>
            <person name="Hug L.A."/>
            <person name="Thomas B.C."/>
            <person name="Sharon I."/>
            <person name="Castelle C.J."/>
            <person name="Singh A."/>
            <person name="Wilkins M.J."/>
            <person name="Williams K.H."/>
            <person name="Banfield J.F."/>
        </authorList>
    </citation>
    <scope>NUCLEOTIDE SEQUENCE [LARGE SCALE GENOMIC DNA]</scope>
</reference>
<accession>A0A0G0Y6N1</accession>
<dbReference type="SUPFAM" id="SSF82171">
    <property type="entry name" value="DPP6 N-terminal domain-like"/>
    <property type="match status" value="1"/>
</dbReference>
<keyword evidence="1" id="KW-1133">Transmembrane helix</keyword>
<evidence type="ECO:0000313" key="3">
    <source>
        <dbReference type="EMBL" id="KKS32410.1"/>
    </source>
</evidence>
<dbReference type="Pfam" id="PF08308">
    <property type="entry name" value="PEGA"/>
    <property type="match status" value="1"/>
</dbReference>
<sequence>MRSRILLFFTGLLLVPLVTYFVILFARGYRPDFRNKEFKPTGILATSSLPENAQVYVNGILKTATNSNFNLEPGDYTVEIKKDGFQPWKKTLKVATEEVTRAYATLFPSVSSLKSITSTGASIPVISSDGTKAIYFYKNILYLLDLSESPLGLLNRDPKQIYTLNTAPYTLIWSPDSRQILTISTSSAQLIDLGQQPVKTISSPSGQLALWSQQRAAQELQKDIILPATFREILATSAANLVWSPKENKLLYTATASAVIPDNLIKPLPGSNSTPQARALKPGSIYVYDVEEDKNFEIKIENSKLKIENLRWFSDSWHLVFSQPGKITVMEYDNSNPTVIYQGPMEQDFAYPYPSGKQILILTNLNPSVKNSVPNLYAISLR</sequence>
<feature type="transmembrane region" description="Helical" evidence="1">
    <location>
        <begin position="6"/>
        <end position="26"/>
    </location>
</feature>
<dbReference type="Gene3D" id="2.60.40.1120">
    <property type="entry name" value="Carboxypeptidase-like, regulatory domain"/>
    <property type="match status" value="1"/>
</dbReference>
<protein>
    <submittedName>
        <fullName evidence="3">PEGA domain protein</fullName>
    </submittedName>
</protein>
<dbReference type="InterPro" id="IPR011042">
    <property type="entry name" value="6-blade_b-propeller_TolB-like"/>
</dbReference>
<keyword evidence="1" id="KW-0812">Transmembrane</keyword>
<organism evidence="3 4">
    <name type="scientific">Candidatus Amesbacteria bacterium GW2011_GWA2_42_12</name>
    <dbReference type="NCBI Taxonomy" id="1618356"/>
    <lineage>
        <taxon>Bacteria</taxon>
        <taxon>Candidatus Amesiibacteriota</taxon>
    </lineage>
</organism>
<name>A0A0G0Y6N1_9BACT</name>
<dbReference type="EMBL" id="LCCN01000007">
    <property type="protein sequence ID" value="KKS32410.1"/>
    <property type="molecule type" value="Genomic_DNA"/>
</dbReference>
<dbReference type="Gene3D" id="2.120.10.30">
    <property type="entry name" value="TolB, C-terminal domain"/>
    <property type="match status" value="1"/>
</dbReference>
<evidence type="ECO:0000313" key="4">
    <source>
        <dbReference type="Proteomes" id="UP000034160"/>
    </source>
</evidence>
<gene>
    <name evidence="3" type="ORF">UU93_C0007G0015</name>
</gene>
<dbReference type="AlphaFoldDB" id="A0A0G0Y6N1"/>
<keyword evidence="1" id="KW-0472">Membrane</keyword>
<feature type="domain" description="PEGA" evidence="2">
    <location>
        <begin position="42"/>
        <end position="106"/>
    </location>
</feature>
<dbReference type="Proteomes" id="UP000034160">
    <property type="component" value="Unassembled WGS sequence"/>
</dbReference>
<evidence type="ECO:0000259" key="2">
    <source>
        <dbReference type="Pfam" id="PF08308"/>
    </source>
</evidence>
<comment type="caution">
    <text evidence="3">The sequence shown here is derived from an EMBL/GenBank/DDBJ whole genome shotgun (WGS) entry which is preliminary data.</text>
</comment>
<dbReference type="InterPro" id="IPR013229">
    <property type="entry name" value="PEGA"/>
</dbReference>